<feature type="compositionally biased region" description="Basic and acidic residues" evidence="1">
    <location>
        <begin position="96"/>
        <end position="111"/>
    </location>
</feature>
<dbReference type="Proteomes" id="UP001447188">
    <property type="component" value="Unassembled WGS sequence"/>
</dbReference>
<dbReference type="InterPro" id="IPR027417">
    <property type="entry name" value="P-loop_NTPase"/>
</dbReference>
<dbReference type="EMBL" id="JBBBZM010000142">
    <property type="protein sequence ID" value="KAL0632970.1"/>
    <property type="molecule type" value="Genomic_DNA"/>
</dbReference>
<proteinExistence type="predicted"/>
<evidence type="ECO:0008006" key="4">
    <source>
        <dbReference type="Google" id="ProtNLM"/>
    </source>
</evidence>
<name>A0ABR3GAK0_9PEZI</name>
<keyword evidence="3" id="KW-1185">Reference proteome</keyword>
<evidence type="ECO:0000313" key="3">
    <source>
        <dbReference type="Proteomes" id="UP001447188"/>
    </source>
</evidence>
<evidence type="ECO:0000256" key="1">
    <source>
        <dbReference type="SAM" id="MobiDB-lite"/>
    </source>
</evidence>
<organism evidence="2 3">
    <name type="scientific">Discina gigas</name>
    <dbReference type="NCBI Taxonomy" id="1032678"/>
    <lineage>
        <taxon>Eukaryota</taxon>
        <taxon>Fungi</taxon>
        <taxon>Dikarya</taxon>
        <taxon>Ascomycota</taxon>
        <taxon>Pezizomycotina</taxon>
        <taxon>Pezizomycetes</taxon>
        <taxon>Pezizales</taxon>
        <taxon>Discinaceae</taxon>
        <taxon>Discina</taxon>
    </lineage>
</organism>
<comment type="caution">
    <text evidence="2">The sequence shown here is derived from an EMBL/GenBank/DDBJ whole genome shotgun (WGS) entry which is preliminary data.</text>
</comment>
<sequence length="282" mass="31029">MHAVVTHLISYPEAQAVWIDTEGEFSPALLKEVIILRLLPSETCITVESILDRVQIMRVLDIQGISEVVDELEQTYKEKDAERVLQKLSNYSGGQEGDKEHPMPAEGDSKGLGDPGIVVVDTIYQPLSELMDSEAGGFLDQDAWAFENEKPENGDPWCRWIEALPSPFITMEETPALGPVYAECVDLSVMISKYPHDPKLTNSQESQSAGPPDYKNKNAAGLAVMIKDMELAGFKLGNVMTVMSDRNGSRNGMFACFDIDGVRLVDIVVSDADEDDTMPSLS</sequence>
<dbReference type="Gene3D" id="3.40.50.300">
    <property type="entry name" value="P-loop containing nucleotide triphosphate hydrolases"/>
    <property type="match status" value="1"/>
</dbReference>
<reference evidence="2 3" key="1">
    <citation type="submission" date="2024-02" db="EMBL/GenBank/DDBJ databases">
        <title>Discinaceae phylogenomics.</title>
        <authorList>
            <person name="Dirks A.C."/>
            <person name="James T.Y."/>
        </authorList>
    </citation>
    <scope>NUCLEOTIDE SEQUENCE [LARGE SCALE GENOMIC DNA]</scope>
    <source>
        <strain evidence="2 3">ACD0624</strain>
    </source>
</reference>
<accession>A0ABR3GAK0</accession>
<gene>
    <name evidence="2" type="ORF">Q9L58_008128</name>
</gene>
<protein>
    <recommendedName>
        <fullName evidence="4">DNA recombination and repair protein Rad51-like C-terminal domain-containing protein</fullName>
    </recommendedName>
</protein>
<feature type="region of interest" description="Disordered" evidence="1">
    <location>
        <begin position="90"/>
        <end position="112"/>
    </location>
</feature>
<evidence type="ECO:0000313" key="2">
    <source>
        <dbReference type="EMBL" id="KAL0632970.1"/>
    </source>
</evidence>